<dbReference type="GO" id="GO:0003677">
    <property type="term" value="F:DNA binding"/>
    <property type="evidence" value="ECO:0007669"/>
    <property type="project" value="UniProtKB-KW"/>
</dbReference>
<evidence type="ECO:0000313" key="5">
    <source>
        <dbReference type="EMBL" id="XCJ79112.1"/>
    </source>
</evidence>
<feature type="domain" description="HTH hxlR-type" evidence="4">
    <location>
        <begin position="8"/>
        <end position="105"/>
    </location>
</feature>
<name>A0AB74UDK8_9GAMM</name>
<dbReference type="InterPro" id="IPR036388">
    <property type="entry name" value="WH-like_DNA-bd_sf"/>
</dbReference>
<dbReference type="PANTHER" id="PTHR33204:SF18">
    <property type="entry name" value="TRANSCRIPTIONAL REGULATORY PROTEIN"/>
    <property type="match status" value="1"/>
</dbReference>
<dbReference type="AlphaFoldDB" id="A0AB74UDK8"/>
<gene>
    <name evidence="5" type="ORF">ABV408_16940</name>
</gene>
<dbReference type="InterPro" id="IPR002577">
    <property type="entry name" value="HTH_HxlR"/>
</dbReference>
<dbReference type="InterPro" id="IPR036390">
    <property type="entry name" value="WH_DNA-bd_sf"/>
</dbReference>
<evidence type="ECO:0000259" key="4">
    <source>
        <dbReference type="PROSITE" id="PS51118"/>
    </source>
</evidence>
<evidence type="ECO:0000256" key="3">
    <source>
        <dbReference type="ARBA" id="ARBA00023163"/>
    </source>
</evidence>
<dbReference type="PANTHER" id="PTHR33204">
    <property type="entry name" value="TRANSCRIPTIONAL REGULATOR, MARR FAMILY"/>
    <property type="match status" value="1"/>
</dbReference>
<sequence>MSDEPDLCPIARALACVGDSWTLLILRDAFQGATRFDQFQRGLGIASNMLTRRLERMVDNGLLEKRRYQTRPPRFEYRLTDKGRGLAPVLLTLYAWGEHHLPIDARGIELVHRDSGEPIVPVIYDRHRGMPLVPRDVAMVAGPDATPAMRQRAERARAQGEALFSSSMQDTATVETAVADPLAEAAVTPSAEITGQRPQ</sequence>
<protein>
    <submittedName>
        <fullName evidence="5">Helix-turn-helix domain-containing protein</fullName>
    </submittedName>
</protein>
<evidence type="ECO:0000256" key="2">
    <source>
        <dbReference type="ARBA" id="ARBA00023125"/>
    </source>
</evidence>
<dbReference type="Gene3D" id="1.10.10.10">
    <property type="entry name" value="Winged helix-like DNA-binding domain superfamily/Winged helix DNA-binding domain"/>
    <property type="match status" value="1"/>
</dbReference>
<proteinExistence type="predicted"/>
<keyword evidence="1" id="KW-0805">Transcription regulation</keyword>
<accession>A0AB74UDK8</accession>
<organism evidence="5">
    <name type="scientific">Salinicola endophyticus</name>
    <dbReference type="NCBI Taxonomy" id="1949083"/>
    <lineage>
        <taxon>Bacteria</taxon>
        <taxon>Pseudomonadati</taxon>
        <taxon>Pseudomonadota</taxon>
        <taxon>Gammaproteobacteria</taxon>
        <taxon>Oceanospirillales</taxon>
        <taxon>Halomonadaceae</taxon>
        <taxon>Salinicola</taxon>
    </lineage>
</organism>
<dbReference type="PROSITE" id="PS51118">
    <property type="entry name" value="HTH_HXLR"/>
    <property type="match status" value="1"/>
</dbReference>
<dbReference type="EMBL" id="CP159578">
    <property type="protein sequence ID" value="XCJ79112.1"/>
    <property type="molecule type" value="Genomic_DNA"/>
</dbReference>
<keyword evidence="3" id="KW-0804">Transcription</keyword>
<dbReference type="Pfam" id="PF01638">
    <property type="entry name" value="HxlR"/>
    <property type="match status" value="1"/>
</dbReference>
<evidence type="ECO:0000256" key="1">
    <source>
        <dbReference type="ARBA" id="ARBA00023015"/>
    </source>
</evidence>
<reference evidence="5" key="1">
    <citation type="submission" date="2024-06" db="EMBL/GenBank/DDBJ databases">
        <title>Complete genome of Salinicola endophyticus HNIBRBA4755.</title>
        <authorList>
            <person name="Shin S.Y."/>
            <person name="Kang H."/>
            <person name="Song J."/>
        </authorList>
    </citation>
    <scope>NUCLEOTIDE SEQUENCE</scope>
    <source>
        <strain evidence="5">HNIBRBA4755</strain>
    </source>
</reference>
<dbReference type="RefSeq" id="WP_353980065.1">
    <property type="nucleotide sequence ID" value="NZ_CP159578.1"/>
</dbReference>
<keyword evidence="2" id="KW-0238">DNA-binding</keyword>
<dbReference type="SUPFAM" id="SSF46785">
    <property type="entry name" value="Winged helix' DNA-binding domain"/>
    <property type="match status" value="1"/>
</dbReference>